<proteinExistence type="predicted"/>
<dbReference type="EMBL" id="GBHO01024030">
    <property type="protein sequence ID" value="JAG19574.1"/>
    <property type="molecule type" value="Transcribed_RNA"/>
</dbReference>
<dbReference type="Pfam" id="PF03224">
    <property type="entry name" value="V-ATPase_H_N"/>
    <property type="match status" value="1"/>
</dbReference>
<name>A0A0A9XHW4_LYGHE</name>
<keyword evidence="1" id="KW-0418">Kinase</keyword>
<reference evidence="1" key="2">
    <citation type="submission" date="2014-07" db="EMBL/GenBank/DDBJ databases">
        <authorList>
            <person name="Hull J."/>
        </authorList>
    </citation>
    <scope>NUCLEOTIDE SEQUENCE</scope>
</reference>
<dbReference type="Gene3D" id="1.25.10.10">
    <property type="entry name" value="Leucine-rich Repeat Variant"/>
    <property type="match status" value="1"/>
</dbReference>
<dbReference type="GO" id="GO:0016301">
    <property type="term" value="F:kinase activity"/>
    <property type="evidence" value="ECO:0007669"/>
    <property type="project" value="UniProtKB-KW"/>
</dbReference>
<protein>
    <submittedName>
        <fullName evidence="1">Serine/threonine-protein kinase KIPK</fullName>
    </submittedName>
</protein>
<sequence length="115" mass="12977">MFLVFVTQHKSELGIVNPAMYLASVTIRYGNVKHFANAIATFLAIVRDQFSQDTLQVSAVEFAIGGCVQLARRKELRRYFFDEDMVKFIPRLLTGIVSNDAAGVIQMIYETLLLT</sequence>
<dbReference type="InterPro" id="IPR011989">
    <property type="entry name" value="ARM-like"/>
</dbReference>
<dbReference type="InterPro" id="IPR004908">
    <property type="entry name" value="ATPase_V1-cplx_hsu"/>
</dbReference>
<dbReference type="AlphaFoldDB" id="A0A0A9XHW4"/>
<dbReference type="GO" id="GO:0046961">
    <property type="term" value="F:proton-transporting ATPase activity, rotational mechanism"/>
    <property type="evidence" value="ECO:0007669"/>
    <property type="project" value="InterPro"/>
</dbReference>
<reference evidence="1" key="1">
    <citation type="journal article" date="2014" name="PLoS ONE">
        <title>Transcriptome-Based Identification of ABC Transporters in the Western Tarnished Plant Bug Lygus hesperus.</title>
        <authorList>
            <person name="Hull J.J."/>
            <person name="Chaney K."/>
            <person name="Geib S.M."/>
            <person name="Fabrick J.A."/>
            <person name="Brent C.S."/>
            <person name="Walsh D."/>
            <person name="Lavine L.C."/>
        </authorList>
    </citation>
    <scope>NUCLEOTIDE SEQUENCE</scope>
</reference>
<dbReference type="GO" id="GO:0000221">
    <property type="term" value="C:vacuolar proton-transporting V-type ATPase, V1 domain"/>
    <property type="evidence" value="ECO:0007669"/>
    <property type="project" value="InterPro"/>
</dbReference>
<keyword evidence="1" id="KW-0808">Transferase</keyword>
<accession>A0A0A9XHW4</accession>
<gene>
    <name evidence="1" type="primary">KIPK</name>
    <name evidence="1" type="ORF">CM83_14617</name>
</gene>
<organism evidence="1">
    <name type="scientific">Lygus hesperus</name>
    <name type="common">Western plant bug</name>
    <dbReference type="NCBI Taxonomy" id="30085"/>
    <lineage>
        <taxon>Eukaryota</taxon>
        <taxon>Metazoa</taxon>
        <taxon>Ecdysozoa</taxon>
        <taxon>Arthropoda</taxon>
        <taxon>Hexapoda</taxon>
        <taxon>Insecta</taxon>
        <taxon>Pterygota</taxon>
        <taxon>Neoptera</taxon>
        <taxon>Paraneoptera</taxon>
        <taxon>Hemiptera</taxon>
        <taxon>Heteroptera</taxon>
        <taxon>Panheteroptera</taxon>
        <taxon>Cimicomorpha</taxon>
        <taxon>Miridae</taxon>
        <taxon>Mirini</taxon>
        <taxon>Lygus</taxon>
    </lineage>
</organism>
<evidence type="ECO:0000313" key="1">
    <source>
        <dbReference type="EMBL" id="JAG19574.1"/>
    </source>
</evidence>